<name>A0A844T0A1_9BRAD</name>
<proteinExistence type="predicted"/>
<dbReference type="Proteomes" id="UP000436468">
    <property type="component" value="Unassembled WGS sequence"/>
</dbReference>
<sequence>MLTLAPNPRLARALDCHILRDVVDRTETLTGCAIERAYYEAGDPRRG</sequence>
<evidence type="ECO:0000313" key="1">
    <source>
        <dbReference type="EMBL" id="MVT69524.1"/>
    </source>
</evidence>
<gene>
    <name evidence="1" type="ORF">GPL21_31045</name>
</gene>
<comment type="caution">
    <text evidence="1">The sequence shown here is derived from an EMBL/GenBank/DDBJ whole genome shotgun (WGS) entry which is preliminary data.</text>
</comment>
<reference evidence="1 2" key="1">
    <citation type="submission" date="2019-12" db="EMBL/GenBank/DDBJ databases">
        <title>Draft genome sequences Bradyrhizobium cajani AMBPC1010, Bradyrhizobium pachyrhizi AMBPC1040 and Bradyrhizobium yuanmingense ALSPC3051, three plant growth promoting strains isolated from nodules of Cajanus cajan L. in Dominican Republic.</title>
        <authorList>
            <person name="Flores-Felix J.D."/>
            <person name="Araujo J."/>
            <person name="Diaz-Alcantara C."/>
            <person name="Gonzalez-Andres F."/>
            <person name="Velazquez E."/>
        </authorList>
    </citation>
    <scope>NUCLEOTIDE SEQUENCE [LARGE SCALE GENOMIC DNA]</scope>
    <source>
        <strain evidence="1 2">1040</strain>
    </source>
</reference>
<protein>
    <submittedName>
        <fullName evidence="1">Uncharacterized protein</fullName>
    </submittedName>
</protein>
<organism evidence="1 2">
    <name type="scientific">Bradyrhizobium pachyrhizi</name>
    <dbReference type="NCBI Taxonomy" id="280333"/>
    <lineage>
        <taxon>Bacteria</taxon>
        <taxon>Pseudomonadati</taxon>
        <taxon>Pseudomonadota</taxon>
        <taxon>Alphaproteobacteria</taxon>
        <taxon>Hyphomicrobiales</taxon>
        <taxon>Nitrobacteraceae</taxon>
        <taxon>Bradyrhizobium</taxon>
    </lineage>
</organism>
<dbReference type="EMBL" id="WQNF01000030">
    <property type="protein sequence ID" value="MVT69524.1"/>
    <property type="molecule type" value="Genomic_DNA"/>
</dbReference>
<evidence type="ECO:0000313" key="2">
    <source>
        <dbReference type="Proteomes" id="UP000436468"/>
    </source>
</evidence>
<dbReference type="AlphaFoldDB" id="A0A844T0A1"/>
<accession>A0A844T0A1</accession>
<keyword evidence="2" id="KW-1185">Reference proteome</keyword>